<dbReference type="Proteomes" id="UP001408789">
    <property type="component" value="Unassembled WGS sequence"/>
</dbReference>
<evidence type="ECO:0000259" key="2">
    <source>
        <dbReference type="Pfam" id="PF24747"/>
    </source>
</evidence>
<dbReference type="InterPro" id="IPR055281">
    <property type="entry name" value="GIR1-2/SIED1"/>
</dbReference>
<dbReference type="InterPro" id="IPR056440">
    <property type="entry name" value="Zn-ribbon_GIR1"/>
</dbReference>
<protein>
    <recommendedName>
        <fullName evidence="2">GIR1-like zinc ribbon domain-containing protein</fullName>
    </recommendedName>
</protein>
<reference evidence="3 4" key="1">
    <citation type="submission" date="2024-04" db="EMBL/GenBank/DDBJ databases">
        <title>The reference genome of an endangered Asteraceae, Deinandra increscens subsp. villosa, native to the Central Coast of California.</title>
        <authorList>
            <person name="Guilliams M."/>
            <person name="Hasenstab-Lehman K."/>
            <person name="Meyer R."/>
            <person name="Mcevoy S."/>
        </authorList>
    </citation>
    <scope>NUCLEOTIDE SEQUENCE [LARGE SCALE GENOMIC DNA]</scope>
    <source>
        <tissue evidence="3">Leaf</tissue>
    </source>
</reference>
<feature type="domain" description="GIR1-like zinc ribbon" evidence="2">
    <location>
        <begin position="80"/>
        <end position="101"/>
    </location>
</feature>
<gene>
    <name evidence="3" type="ORF">SSX86_005992</name>
</gene>
<dbReference type="EMBL" id="JBCNJP010000007">
    <property type="protein sequence ID" value="KAK9077655.1"/>
    <property type="molecule type" value="Genomic_DNA"/>
</dbReference>
<feature type="compositionally biased region" description="Polar residues" evidence="1">
    <location>
        <begin position="11"/>
        <end position="22"/>
    </location>
</feature>
<organism evidence="3 4">
    <name type="scientific">Deinandra increscens subsp. villosa</name>
    <dbReference type="NCBI Taxonomy" id="3103831"/>
    <lineage>
        <taxon>Eukaryota</taxon>
        <taxon>Viridiplantae</taxon>
        <taxon>Streptophyta</taxon>
        <taxon>Embryophyta</taxon>
        <taxon>Tracheophyta</taxon>
        <taxon>Spermatophyta</taxon>
        <taxon>Magnoliopsida</taxon>
        <taxon>eudicotyledons</taxon>
        <taxon>Gunneridae</taxon>
        <taxon>Pentapetalae</taxon>
        <taxon>asterids</taxon>
        <taxon>campanulids</taxon>
        <taxon>Asterales</taxon>
        <taxon>Asteraceae</taxon>
        <taxon>Asteroideae</taxon>
        <taxon>Heliantheae alliance</taxon>
        <taxon>Madieae</taxon>
        <taxon>Madiinae</taxon>
        <taxon>Deinandra</taxon>
    </lineage>
</organism>
<evidence type="ECO:0000256" key="1">
    <source>
        <dbReference type="SAM" id="MobiDB-lite"/>
    </source>
</evidence>
<dbReference type="PANTHER" id="PTHR33177">
    <property type="entry name" value="PUTATIVE-RELATED"/>
    <property type="match status" value="1"/>
</dbReference>
<name>A0AAP0HCF1_9ASTR</name>
<feature type="region of interest" description="Disordered" evidence="1">
    <location>
        <begin position="1"/>
        <end position="22"/>
    </location>
</feature>
<accession>A0AAP0HCF1</accession>
<evidence type="ECO:0000313" key="4">
    <source>
        <dbReference type="Proteomes" id="UP001408789"/>
    </source>
</evidence>
<keyword evidence="4" id="KW-1185">Reference proteome</keyword>
<dbReference type="AlphaFoldDB" id="A0AAP0HCF1"/>
<proteinExistence type="predicted"/>
<dbReference type="PANTHER" id="PTHR33177:SF24">
    <property type="entry name" value="FILAMENTOUS HEMAGGLUTININ TRANSPORTER"/>
    <property type="match status" value="1"/>
</dbReference>
<comment type="caution">
    <text evidence="3">The sequence shown here is derived from an EMBL/GenBank/DDBJ whole genome shotgun (WGS) entry which is preliminary data.</text>
</comment>
<dbReference type="Pfam" id="PF24747">
    <property type="entry name" value="Zn-ribbon_GIR1"/>
    <property type="match status" value="1"/>
</dbReference>
<evidence type="ECO:0000313" key="3">
    <source>
        <dbReference type="EMBL" id="KAK9077655.1"/>
    </source>
</evidence>
<sequence>MSLITRDLLANHSSNRSNPPDLKNLNSNLCRHPHCRFTLFVRLSLLWKEPKKNTLKKRSFSMSKSLEETSGVDDEAYAAGCPSCLLYVLISRSNPKCPRCNMALPPTNMKKPRIDLNITI</sequence>